<dbReference type="EMBL" id="QICN01000006">
    <property type="protein sequence ID" value="PXV67095.1"/>
    <property type="molecule type" value="Genomic_DNA"/>
</dbReference>
<accession>A0A318EBG3</accession>
<dbReference type="SUPFAM" id="SSF55469">
    <property type="entry name" value="FMN-dependent nitroreductase-like"/>
    <property type="match status" value="1"/>
</dbReference>
<protein>
    <submittedName>
        <fullName evidence="5">Nitroreductase</fullName>
    </submittedName>
</protein>
<dbReference type="Gene3D" id="3.40.109.10">
    <property type="entry name" value="NADH Oxidase"/>
    <property type="match status" value="1"/>
</dbReference>
<keyword evidence="2" id="KW-0288">FMN</keyword>
<dbReference type="PANTHER" id="PTHR23026">
    <property type="entry name" value="NADPH NITROREDUCTASE"/>
    <property type="match status" value="1"/>
</dbReference>
<organism evidence="5 6">
    <name type="scientific">Sinimarinibacterium flocculans</name>
    <dbReference type="NCBI Taxonomy" id="985250"/>
    <lineage>
        <taxon>Bacteria</taxon>
        <taxon>Pseudomonadati</taxon>
        <taxon>Pseudomonadota</taxon>
        <taxon>Gammaproteobacteria</taxon>
        <taxon>Nevskiales</taxon>
        <taxon>Nevskiaceae</taxon>
        <taxon>Sinimarinibacterium</taxon>
    </lineage>
</organism>
<sequence>MNVTEAVQSRRSVRAFLDKPVPQAVLRETIALAARAPSGGNVQPWHLFAVTGEPQRQIAERVAQRIQRADPDERPEYAIYPPKLWDPHRSARFELGEQMYAALGIARDDRLGRLQQFARNYRFFGAPAAVFCYVDRRMGPPQWSDLGMYLQTLMLLLRERGLDSCAQECWSVYPKTVASVLQPSPELMLFCGMSIGYADPDAPVNGFRSQRLPEEAFAHFVGFD</sequence>
<feature type="domain" description="Nitroreductase" evidence="4">
    <location>
        <begin position="8"/>
        <end position="197"/>
    </location>
</feature>
<evidence type="ECO:0000256" key="1">
    <source>
        <dbReference type="ARBA" id="ARBA00022630"/>
    </source>
</evidence>
<reference evidence="5 6" key="1">
    <citation type="submission" date="2018-04" db="EMBL/GenBank/DDBJ databases">
        <title>Genomic Encyclopedia of Type Strains, Phase IV (KMG-IV): sequencing the most valuable type-strain genomes for metagenomic binning, comparative biology and taxonomic classification.</title>
        <authorList>
            <person name="Goeker M."/>
        </authorList>
    </citation>
    <scope>NUCLEOTIDE SEQUENCE [LARGE SCALE GENOMIC DNA]</scope>
    <source>
        <strain evidence="5 6">DSM 104150</strain>
    </source>
</reference>
<proteinExistence type="predicted"/>
<name>A0A318EBG3_9GAMM</name>
<dbReference type="OrthoDB" id="9784375at2"/>
<dbReference type="InterPro" id="IPR050627">
    <property type="entry name" value="Nitroreductase/BluB"/>
</dbReference>
<evidence type="ECO:0000256" key="2">
    <source>
        <dbReference type="ARBA" id="ARBA00022643"/>
    </source>
</evidence>
<evidence type="ECO:0000313" key="5">
    <source>
        <dbReference type="EMBL" id="PXV67095.1"/>
    </source>
</evidence>
<dbReference type="PANTHER" id="PTHR23026:SF90">
    <property type="entry name" value="IODOTYROSINE DEIODINASE 1"/>
    <property type="match status" value="1"/>
</dbReference>
<keyword evidence="6" id="KW-1185">Reference proteome</keyword>
<evidence type="ECO:0000313" key="6">
    <source>
        <dbReference type="Proteomes" id="UP000248330"/>
    </source>
</evidence>
<gene>
    <name evidence="5" type="ORF">C8D93_10671</name>
</gene>
<evidence type="ECO:0000259" key="4">
    <source>
        <dbReference type="Pfam" id="PF00881"/>
    </source>
</evidence>
<keyword evidence="1" id="KW-0285">Flavoprotein</keyword>
<dbReference type="CDD" id="cd02136">
    <property type="entry name" value="PnbA_NfnB-like"/>
    <property type="match status" value="1"/>
</dbReference>
<dbReference type="InterPro" id="IPR029479">
    <property type="entry name" value="Nitroreductase"/>
</dbReference>
<dbReference type="RefSeq" id="WP_110265416.1">
    <property type="nucleotide sequence ID" value="NZ_CAWNXA010000006.1"/>
</dbReference>
<dbReference type="Proteomes" id="UP000248330">
    <property type="component" value="Unassembled WGS sequence"/>
</dbReference>
<dbReference type="AlphaFoldDB" id="A0A318EBG3"/>
<evidence type="ECO:0000256" key="3">
    <source>
        <dbReference type="ARBA" id="ARBA00023002"/>
    </source>
</evidence>
<dbReference type="InterPro" id="IPR000415">
    <property type="entry name" value="Nitroreductase-like"/>
</dbReference>
<comment type="caution">
    <text evidence="5">The sequence shown here is derived from an EMBL/GenBank/DDBJ whole genome shotgun (WGS) entry which is preliminary data.</text>
</comment>
<dbReference type="GO" id="GO:0016491">
    <property type="term" value="F:oxidoreductase activity"/>
    <property type="evidence" value="ECO:0007669"/>
    <property type="project" value="UniProtKB-KW"/>
</dbReference>
<dbReference type="Pfam" id="PF00881">
    <property type="entry name" value="Nitroreductase"/>
    <property type="match status" value="1"/>
</dbReference>
<keyword evidence="3" id="KW-0560">Oxidoreductase</keyword>